<dbReference type="PATRIC" id="fig|1126211.3.peg.1352"/>
<evidence type="ECO:0000313" key="1">
    <source>
        <dbReference type="EMBL" id="AFJ61439.1"/>
    </source>
</evidence>
<evidence type="ECO:0000313" key="2">
    <source>
        <dbReference type="Proteomes" id="UP000002878"/>
    </source>
</evidence>
<reference evidence="1 2" key="1">
    <citation type="journal article" date="2012" name="J. Biotechnol.">
        <title>Genome sequence of the plant growth promoting strain Bacillus amyloliquefaciens subsp. plantarum B9601-Y2 and expression of mersacidin and other secondary metabolites.</title>
        <authorList>
            <person name="He P."/>
            <person name="Hao K."/>
            <person name="Blom J."/>
            <person name="Ruckert C."/>
            <person name="Vater J."/>
            <person name="Mao Z."/>
            <person name="Wu Y."/>
            <person name="Hou M."/>
            <person name="He P."/>
            <person name="He Y."/>
            <person name="Borriss R."/>
        </authorList>
    </citation>
    <scope>NUCLEOTIDE SEQUENCE [LARGE SCALE GENOMIC DNA]</scope>
    <source>
        <strain evidence="1">Y2</strain>
    </source>
</reference>
<sequence length="37" mass="4079">MCFRILVSNGTVLIMLAIVVQQKNPGADTGAKKRYEL</sequence>
<proteinExistence type="predicted"/>
<dbReference type="HOGENOM" id="CLU_3339473_0_0_9"/>
<dbReference type="EMBL" id="CP003332">
    <property type="protein sequence ID" value="AFJ61439.1"/>
    <property type="molecule type" value="Genomic_DNA"/>
</dbReference>
<dbReference type="Proteomes" id="UP000002878">
    <property type="component" value="Chromosome"/>
</dbReference>
<gene>
    <name evidence="1" type="ORF">MUS_1426</name>
</gene>
<name>I2C465_BACAY</name>
<dbReference type="AlphaFoldDB" id="I2C465"/>
<dbReference type="KEGG" id="bqy:MUS_1426"/>
<protein>
    <submittedName>
        <fullName evidence="1">Uncharacterized protein</fullName>
    </submittedName>
</protein>
<organism evidence="1 2">
    <name type="scientific">Bacillus amyloliquefaciens (strain Y2)</name>
    <name type="common">Bacillus amyloliquefaciens subsp. plantarum (strain B9601-Y2)</name>
    <dbReference type="NCBI Taxonomy" id="1155777"/>
    <lineage>
        <taxon>Bacteria</taxon>
        <taxon>Bacillati</taxon>
        <taxon>Bacillota</taxon>
        <taxon>Bacilli</taxon>
        <taxon>Bacillales</taxon>
        <taxon>Bacillaceae</taxon>
        <taxon>Bacillus</taxon>
        <taxon>Bacillus amyloliquefaciens group</taxon>
    </lineage>
</organism>
<accession>I2C465</accession>